<dbReference type="Proteomes" id="UP000660262">
    <property type="component" value="Unassembled WGS sequence"/>
</dbReference>
<dbReference type="GO" id="GO:0007018">
    <property type="term" value="P:microtubule-based movement"/>
    <property type="evidence" value="ECO:0007669"/>
    <property type="project" value="TreeGrafter"/>
</dbReference>
<evidence type="ECO:0000256" key="1">
    <source>
        <dbReference type="PROSITE-ProRule" id="PRU00259"/>
    </source>
</evidence>
<dbReference type="PANTHER" id="PTHR15605:SF2">
    <property type="entry name" value="KINESIN-ASSOCIATED PROTEIN 3"/>
    <property type="match status" value="1"/>
</dbReference>
<comment type="caution">
    <text evidence="4">The sequence shown here is derived from an EMBL/GenBank/DDBJ whole genome shotgun (WGS) entry which is preliminary data.</text>
</comment>
<dbReference type="Pfam" id="PF05804">
    <property type="entry name" value="KAP"/>
    <property type="match status" value="1"/>
</dbReference>
<dbReference type="PANTHER" id="PTHR15605">
    <property type="entry name" value="KINESIN-ASSOCIATED PROTEINS"/>
    <property type="match status" value="1"/>
</dbReference>
<feature type="compositionally biased region" description="Acidic residues" evidence="3">
    <location>
        <begin position="751"/>
        <end position="761"/>
    </location>
</feature>
<feature type="region of interest" description="Disordered" evidence="3">
    <location>
        <begin position="743"/>
        <end position="783"/>
    </location>
</feature>
<dbReference type="SMART" id="SM00185">
    <property type="entry name" value="ARM"/>
    <property type="match status" value="3"/>
</dbReference>
<dbReference type="GO" id="GO:0016939">
    <property type="term" value="C:kinesin II complex"/>
    <property type="evidence" value="ECO:0007669"/>
    <property type="project" value="TreeGrafter"/>
</dbReference>
<dbReference type="GO" id="GO:0035869">
    <property type="term" value="C:ciliary transition zone"/>
    <property type="evidence" value="ECO:0007669"/>
    <property type="project" value="TreeGrafter"/>
</dbReference>
<dbReference type="GO" id="GO:0044782">
    <property type="term" value="P:cilium organization"/>
    <property type="evidence" value="ECO:0007669"/>
    <property type="project" value="TreeGrafter"/>
</dbReference>
<protein>
    <recommendedName>
        <fullName evidence="6">Kinesin-associated protein 3</fullName>
    </recommendedName>
</protein>
<dbReference type="Gene3D" id="1.25.10.10">
    <property type="entry name" value="Leucine-rich Repeat Variant"/>
    <property type="match status" value="1"/>
</dbReference>
<reference evidence="4" key="1">
    <citation type="submission" date="2020-10" db="EMBL/GenBank/DDBJ databases">
        <title>Unveiling of a novel bifunctional photoreceptor, Dualchrome1, isolated from a cosmopolitan green alga.</title>
        <authorList>
            <person name="Suzuki S."/>
            <person name="Kawachi M."/>
        </authorList>
    </citation>
    <scope>NUCLEOTIDE SEQUENCE</scope>
    <source>
        <strain evidence="4">NIES 2893</strain>
    </source>
</reference>
<dbReference type="EMBL" id="BNJQ01000001">
    <property type="protein sequence ID" value="GHP01575.1"/>
    <property type="molecule type" value="Genomic_DNA"/>
</dbReference>
<accession>A0A830H3A7</accession>
<dbReference type="AlphaFoldDB" id="A0A830H3A7"/>
<keyword evidence="5" id="KW-1185">Reference proteome</keyword>
<dbReference type="InterPro" id="IPR011989">
    <property type="entry name" value="ARM-like"/>
</dbReference>
<dbReference type="InterPro" id="IPR016024">
    <property type="entry name" value="ARM-type_fold"/>
</dbReference>
<dbReference type="InterPro" id="IPR008658">
    <property type="entry name" value="KAP3"/>
</dbReference>
<dbReference type="GO" id="GO:0019894">
    <property type="term" value="F:kinesin binding"/>
    <property type="evidence" value="ECO:0007669"/>
    <property type="project" value="InterPro"/>
</dbReference>
<evidence type="ECO:0000313" key="5">
    <source>
        <dbReference type="Proteomes" id="UP000660262"/>
    </source>
</evidence>
<dbReference type="SUPFAM" id="SSF48371">
    <property type="entry name" value="ARM repeat"/>
    <property type="match status" value="1"/>
</dbReference>
<feature type="coiled-coil region" evidence="2">
    <location>
        <begin position="156"/>
        <end position="183"/>
    </location>
</feature>
<dbReference type="PROSITE" id="PS50176">
    <property type="entry name" value="ARM_REPEAT"/>
    <property type="match status" value="1"/>
</dbReference>
<feature type="repeat" description="ARM" evidence="1">
    <location>
        <begin position="506"/>
        <end position="536"/>
    </location>
</feature>
<evidence type="ECO:0000256" key="3">
    <source>
        <dbReference type="SAM" id="MobiDB-lite"/>
    </source>
</evidence>
<keyword evidence="2" id="KW-0175">Coiled coil</keyword>
<evidence type="ECO:0000313" key="4">
    <source>
        <dbReference type="EMBL" id="GHP01575.1"/>
    </source>
</evidence>
<organism evidence="4 5">
    <name type="scientific">Pycnococcus provasolii</name>
    <dbReference type="NCBI Taxonomy" id="41880"/>
    <lineage>
        <taxon>Eukaryota</taxon>
        <taxon>Viridiplantae</taxon>
        <taxon>Chlorophyta</taxon>
        <taxon>Pseudoscourfieldiophyceae</taxon>
        <taxon>Pseudoscourfieldiales</taxon>
        <taxon>Pycnococcaceae</taxon>
        <taxon>Pycnococcus</taxon>
    </lineage>
</organism>
<evidence type="ECO:0008006" key="6">
    <source>
        <dbReference type="Google" id="ProtNLM"/>
    </source>
</evidence>
<name>A0A830H3A7_9CHLO</name>
<evidence type="ECO:0000256" key="2">
    <source>
        <dbReference type="SAM" id="Coils"/>
    </source>
</evidence>
<gene>
    <name evidence="4" type="ORF">PPROV_000033100</name>
</gene>
<proteinExistence type="predicted"/>
<dbReference type="InterPro" id="IPR000225">
    <property type="entry name" value="Armadillo"/>
</dbReference>
<sequence length="783" mass="87137">MPTKKKLKPGRVEIADDENAIVVLYEIQTTETDDAGNVLKKERTPGTKRVRVKTLSAGSDVPSLALKVIESCKFLADSQVAAVEDALRALQRRELAGGVGAAPRADRDRDALRERYNSSFSGGNAGGNAGLSDDTPASVRNIDDYLEALYDELPEKVKSTAKLAQLSRRVENLEELLAHDSLLGALSRVLKEDGKRSVDLCTNIISVFFSLSNFSQFHPAISEHGMGAKALELVDLEVKRAELREKEHPDFGQVARKMAEGKVLSDQQTKMMAVVRKQDQLLYLCFYLLLNLAEDPAVEKKMKKKNIVVYLVKMLDRHNVELLILAVTFLKKLSIYKENKEKMAECLVVEKLAKFVPCRNEALLIQTLRLLYNLSFDPSLRDVMAKAGLVPTLVELIKVPPYQQVSLSVLYHLSMSDAHKTLFTYTDAVAMIKSMLVQDGDLREVPEVIALAVNLTQAPRIADVMCGDGGAEAITNAAIRNMDSLRFKVVRNLSQGEIAIKRRFKPFIGELVRLLRDESTSGELLVEVLGSLGNLTIPEFGFLDLVREHDLLGFLSHVIGAGAEDDIVLEAVIFAGTICDATTAPLVRLSGLCHDLFRLMSEKKEEDEMVLQIAYAFRRMLPHEDTRMCLLEETQAVLYLVDLLSDKNPAIRNTASECIDVVLDYADPETAERVRRLRFESFNQEWLETTLSEMGPESPMKLDGDRARLMRGDDDVFDDDDGDDGMMMDERRADSAAGWSRNVMWNGDPGVEGEESLDMYGDDMGQLSPDRGDDSPMAGAYVY</sequence>
<dbReference type="SMART" id="SM01297">
    <property type="entry name" value="KAP"/>
    <property type="match status" value="1"/>
</dbReference>
<dbReference type="GO" id="GO:0005930">
    <property type="term" value="C:axoneme"/>
    <property type="evidence" value="ECO:0007669"/>
    <property type="project" value="TreeGrafter"/>
</dbReference>
<dbReference type="OrthoDB" id="10265679at2759"/>